<feature type="region of interest" description="Disordered" evidence="1">
    <location>
        <begin position="48"/>
        <end position="85"/>
    </location>
</feature>
<reference evidence="2 3" key="1">
    <citation type="journal article" date="2018" name="Proc. R. Soc. B">
        <title>A non-coding region near Follistatin controls head colour polymorphism in the Gouldian finch.</title>
        <authorList>
            <person name="Toomey M.B."/>
            <person name="Marques C.I."/>
            <person name="Andrade P."/>
            <person name="Araujo P.M."/>
            <person name="Sabatino S."/>
            <person name="Gazda M.A."/>
            <person name="Afonso S."/>
            <person name="Lopes R.J."/>
            <person name="Corbo J.C."/>
            <person name="Carneiro M."/>
        </authorList>
    </citation>
    <scope>NUCLEOTIDE SEQUENCE [LARGE SCALE GENOMIC DNA]</scope>
    <source>
        <strain evidence="2">Red01</strain>
        <tissue evidence="2">Muscle</tissue>
    </source>
</reference>
<dbReference type="AlphaFoldDB" id="A0A3L8RVX7"/>
<sequence>MLRSALRSFPGKAPLCSAPGSASGSLIFPGLSVVEGGVKRRLVLRLRERNSSASRSPGTNINGRGLSPRGEYLRQSSSNSATGTGCLTVFEPQQVEGCLGKHGFSPSRPAGWSPPRTQKPKTTGDSGKIKIKKAEKTNK</sequence>
<dbReference type="Proteomes" id="UP000276834">
    <property type="component" value="Unassembled WGS sequence"/>
</dbReference>
<dbReference type="EMBL" id="QUSF01000175">
    <property type="protein sequence ID" value="RLV88714.1"/>
    <property type="molecule type" value="Genomic_DNA"/>
</dbReference>
<evidence type="ECO:0000256" key="1">
    <source>
        <dbReference type="SAM" id="MobiDB-lite"/>
    </source>
</evidence>
<protein>
    <submittedName>
        <fullName evidence="2">Uncharacterized protein</fullName>
    </submittedName>
</protein>
<name>A0A3L8RVX7_CHLGU</name>
<organism evidence="2 3">
    <name type="scientific">Chloebia gouldiae</name>
    <name type="common">Gouldian finch</name>
    <name type="synonym">Erythrura gouldiae</name>
    <dbReference type="NCBI Taxonomy" id="44316"/>
    <lineage>
        <taxon>Eukaryota</taxon>
        <taxon>Metazoa</taxon>
        <taxon>Chordata</taxon>
        <taxon>Craniata</taxon>
        <taxon>Vertebrata</taxon>
        <taxon>Euteleostomi</taxon>
        <taxon>Archelosauria</taxon>
        <taxon>Archosauria</taxon>
        <taxon>Dinosauria</taxon>
        <taxon>Saurischia</taxon>
        <taxon>Theropoda</taxon>
        <taxon>Coelurosauria</taxon>
        <taxon>Aves</taxon>
        <taxon>Neognathae</taxon>
        <taxon>Neoaves</taxon>
        <taxon>Telluraves</taxon>
        <taxon>Australaves</taxon>
        <taxon>Passeriformes</taxon>
        <taxon>Passeroidea</taxon>
        <taxon>Passeridae</taxon>
        <taxon>Chloebia</taxon>
    </lineage>
</organism>
<accession>A0A3L8RVX7</accession>
<gene>
    <name evidence="2" type="ORF">DV515_00015365</name>
</gene>
<comment type="caution">
    <text evidence="2">The sequence shown here is derived from an EMBL/GenBank/DDBJ whole genome shotgun (WGS) entry which is preliminary data.</text>
</comment>
<evidence type="ECO:0000313" key="2">
    <source>
        <dbReference type="EMBL" id="RLV88714.1"/>
    </source>
</evidence>
<feature type="compositionally biased region" description="Polar residues" evidence="1">
    <location>
        <begin position="74"/>
        <end position="85"/>
    </location>
</feature>
<keyword evidence="3" id="KW-1185">Reference proteome</keyword>
<proteinExistence type="predicted"/>
<evidence type="ECO:0000313" key="3">
    <source>
        <dbReference type="Proteomes" id="UP000276834"/>
    </source>
</evidence>
<feature type="compositionally biased region" description="Polar residues" evidence="1">
    <location>
        <begin position="51"/>
        <end position="62"/>
    </location>
</feature>
<feature type="region of interest" description="Disordered" evidence="1">
    <location>
        <begin position="98"/>
        <end position="139"/>
    </location>
</feature>